<evidence type="ECO:0000256" key="1">
    <source>
        <dbReference type="ARBA" id="ARBA00001957"/>
    </source>
</evidence>
<keyword evidence="2" id="KW-0596">Phosphopantetheine</keyword>
<feature type="domain" description="Carrier" evidence="5">
    <location>
        <begin position="964"/>
        <end position="1038"/>
    </location>
</feature>
<dbReference type="InterPro" id="IPR045851">
    <property type="entry name" value="AMP-bd_C_sf"/>
</dbReference>
<organism evidence="6 7">
    <name type="scientific">Cupriavidus respiraculi</name>
    <dbReference type="NCBI Taxonomy" id="195930"/>
    <lineage>
        <taxon>Bacteria</taxon>
        <taxon>Pseudomonadati</taxon>
        <taxon>Pseudomonadota</taxon>
        <taxon>Betaproteobacteria</taxon>
        <taxon>Burkholderiales</taxon>
        <taxon>Burkholderiaceae</taxon>
        <taxon>Cupriavidus</taxon>
    </lineage>
</organism>
<dbReference type="InterPro" id="IPR036736">
    <property type="entry name" value="ACP-like_sf"/>
</dbReference>
<dbReference type="PROSITE" id="PS50075">
    <property type="entry name" value="CARRIER"/>
    <property type="match status" value="2"/>
</dbReference>
<proteinExistence type="predicted"/>
<evidence type="ECO:0000256" key="3">
    <source>
        <dbReference type="ARBA" id="ARBA00022553"/>
    </source>
</evidence>
<dbReference type="InterPro" id="IPR010071">
    <property type="entry name" value="AA_adenyl_dom"/>
</dbReference>
<reference evidence="6 7" key="1">
    <citation type="submission" date="2021-08" db="EMBL/GenBank/DDBJ databases">
        <authorList>
            <person name="Peeters C."/>
        </authorList>
    </citation>
    <scope>NUCLEOTIDE SEQUENCE [LARGE SCALE GENOMIC DNA]</scope>
    <source>
        <strain evidence="6 7">LMG 21510</strain>
    </source>
</reference>
<dbReference type="InterPro" id="IPR042099">
    <property type="entry name" value="ANL_N_sf"/>
</dbReference>
<dbReference type="InterPro" id="IPR029058">
    <property type="entry name" value="AB_hydrolase_fold"/>
</dbReference>
<dbReference type="Gene3D" id="3.40.50.1820">
    <property type="entry name" value="alpha/beta hydrolase"/>
    <property type="match status" value="1"/>
</dbReference>
<comment type="cofactor">
    <cofactor evidence="1">
        <name>pantetheine 4'-phosphate</name>
        <dbReference type="ChEBI" id="CHEBI:47942"/>
    </cofactor>
</comment>
<dbReference type="SUPFAM" id="SSF56801">
    <property type="entry name" value="Acetyl-CoA synthetase-like"/>
    <property type="match status" value="2"/>
</dbReference>
<dbReference type="Gene3D" id="3.40.50.12780">
    <property type="entry name" value="N-terminal domain of ligase-like"/>
    <property type="match status" value="2"/>
</dbReference>
<dbReference type="Gene3D" id="3.30.559.30">
    <property type="entry name" value="Nonribosomal peptide synthetase, condensation domain"/>
    <property type="match status" value="2"/>
</dbReference>
<dbReference type="SUPFAM" id="SSF52777">
    <property type="entry name" value="CoA-dependent acyltransferases"/>
    <property type="match status" value="4"/>
</dbReference>
<sequence length="2353" mass="255463">METMSTVTERRKQDIESIAALTALQQGVLFHAVERGEHDPYHYQRVFEIRGDLSVDTFERAWQAAVDRHQALRTDYIWGESDVPLQVIYKHRPVRFERLDWCERPACEQREALEQWLDEQRKAGFPLRRAADQRLRLIRVGPVQWWLAWSFHHVAMDGWSVGLVLSDVLQGYLSLERGEPRRLPAPQPFSAYLQWLGQRDHAASRRYWRHVLDGVDGLTPLPMDAAPQGRTGHAEQRLSFSPAVSQSLREQARHSGVTVNTVVQALWAWMLARHAGSEDVVFGTTVSGRSGEFPGMEGMVGLFINTLPLRVCLHAQMTVREAWQAIQQRAVENQQHEHMPLPEIQRLVRAGEGGGLFESILVFENYPVDAALRQRQEGLDIRLLPRIAEEAPTDAASDARSTSGRNNYPLSLIAVMDQCLHLTLAYRRDRFDDGAIATLLGQLEHGVTRMVEDPDQRLGRLGLQTLDGEGRIAGEPAGSVPDVLAMWKRHLDAGPSAIALQVGDATLTRLQVDRLGNAVAQALVARGVGLESTVGLCVERSFAFAIGWLGILKAGAACVPLDPGQPVERLRQLLEDAGATVVVGALEGVDSIDPDRLTPVEAAPSMDVVPEQAAYLIYTSGSTGTPKGVVVSHGALAHYVSGVLQRLNLPADASMAMVSTTAADLGHTVLFGALYSGRTLHLLPHDHAFDPDRFAAYMARHGVGVLKIVPSHLRALLQARQPADVLPRAALILGGEATSADLAQTIRDLRPECQLFNHYGPTETTVGVLTHHAVELEDGPVPTGKPLPGSHVYVLDADLNPVPAGVAGELYIGGPQVARGYLNRPGLTADRFLPDPFVAAARMYRTGDRVKEDRQGRIHYLGRADEQVKIRGYRVEPNEIAHMLRIQAGVVDAAVLVRDEKLVAYCVLTDTDPATLKAALKAQLPDHMVPAQIVPMDRLPVTANGKLDRRALPEPVWETQGYVAPRNDTETLLAQVWQDVLGVEKVGITDNFFELGGDSILTLKVIARLKKAGCKLVPKELFAQPVLGELAQTLAAKSSGDVLGTEARTDRAAPPPRADRSAPLPLSWAQERLWFLWQLNPHSASYNIPRAVRLTGSLNGKALQQTFDTLVARHESLRTTFHPAGGGALQRIHAAAPLNIAVTDLASVDAASRDATVQALVDEEAQAPFDLETGPLVRVRLLRLAVDDHILLVTIHHIVSDGWSMNLVVDEFARLYAGFAQGRAVQLPELPIQYADYAAWQKRWLEGGELERQLQYWKAQLGTDPVVLELPVDRPRPALPSHRGGAVPFSLDGPLAARLRALARRADATVFTVLLAAFQALLYRHTGQRDLRVGVPVANRGRVETEGVVGLFINTQVLRTEITGSESFAALLGRVRETVLHAQANQDLPFERLVEALQPERSLSHNPLFQVMVNHQRRDRGVARRLPGLELAPVERTVRSTKMDLSLDTQEDEDDGTIVGVLGYAADLFDHSRIEGMLRDYLGILESVCEPTGPDTPVGLLALHGSGQRRGMFGEAAAGAVDVLTAWKRNLADEPSAIALQVGDATLTRLQVDRLANAVAQALAVRGVGVESTVGLCVERSFAFAIGWLGILKVGATCVPLDPGQPVERLRQLLEDAGATVVVGALEGVDSIDPDRLTPVEAAPSMDVVPDQAAYLIYTSGSTGTPKGVVVSHGALAYYVSGVLQRLNLPADASMAMVSTTAADLGHTVLFGALYSGRPLHLLPHDHAFDPDRFAAYMARHRVGVLKIVPSHLRALLQAGKPADVLPQTALILGGEATSADLAQTIRTLRPGCQLFNHYGPTETTVGVLTHHAYELEDGPVPTGKPLPGSHVYVLDADLNPVPAGVAGELYIGGPQVARGYLNRPGLTADRFLPDPFVAGARMYRTGDRVKEDRQGRIHYLGRADEQVKIRGYRVEPGEIAHMLRTQAGVVDAAVLVRDEKLVAYCVLTNTDPATLKAALKAQLPDHMVPAQIVPMDRLPVTPNGKLDRRALPEPVWETQGYVAPRNDTEALLAQVWQDVLGVEKVGITDNFFDLGGHSLLCLQVLSRVRAASAGGLALELRHLMQYPTVAGLAAAMEGRIGARHEALPLNRRSDTLPALFCVHASFGNVFDYTPLARALDGSCTVYGLPCPAPDAFASLEALAHLHVKAVRAVQPGGPYRLLGWSLGGALAARMAAILEDAGETVAFLGLVDTFVPKPAGTTVRQRGSIEELREYLLQALPGLDAAGFAREMELAQADLQGSALVERLIRRAFALAGSEKQAGGPDELSRMFATAQRLRSLGGDFVLQPVQAAPACWWTADRDAADTARLHRMLEREPAYDARLAASHLGIVRAEAFIDAVRGLLSATPALG</sequence>
<dbReference type="NCBIfam" id="TIGR01733">
    <property type="entry name" value="AA-adenyl-dom"/>
    <property type="match status" value="2"/>
</dbReference>
<dbReference type="InterPro" id="IPR000873">
    <property type="entry name" value="AMP-dep_synth/lig_dom"/>
</dbReference>
<protein>
    <submittedName>
        <fullName evidence="6">Linear gramicidin synthase subunit D</fullName>
    </submittedName>
</protein>
<name>A0ABN7Z253_9BURK</name>
<dbReference type="InterPro" id="IPR020802">
    <property type="entry name" value="TesA-like"/>
</dbReference>
<dbReference type="InterPro" id="IPR020845">
    <property type="entry name" value="AMP-binding_CS"/>
</dbReference>
<dbReference type="InterPro" id="IPR009081">
    <property type="entry name" value="PP-bd_ACP"/>
</dbReference>
<dbReference type="Gene3D" id="1.10.1200.10">
    <property type="entry name" value="ACP-like"/>
    <property type="match status" value="2"/>
</dbReference>
<accession>A0ABN7Z253</accession>
<dbReference type="InterPro" id="IPR020806">
    <property type="entry name" value="PKS_PP-bd"/>
</dbReference>
<evidence type="ECO:0000259" key="5">
    <source>
        <dbReference type="PROSITE" id="PS50075"/>
    </source>
</evidence>
<dbReference type="Proteomes" id="UP000721236">
    <property type="component" value="Unassembled WGS sequence"/>
</dbReference>
<dbReference type="InterPro" id="IPR025110">
    <property type="entry name" value="AMP-bd_C"/>
</dbReference>
<dbReference type="EMBL" id="CAJZAH010000004">
    <property type="protein sequence ID" value="CAG9178860.1"/>
    <property type="molecule type" value="Genomic_DNA"/>
</dbReference>
<dbReference type="SMART" id="SM00824">
    <property type="entry name" value="PKS_TE"/>
    <property type="match status" value="1"/>
</dbReference>
<dbReference type="Pfam" id="PF00550">
    <property type="entry name" value="PP-binding"/>
    <property type="match status" value="2"/>
</dbReference>
<dbReference type="SMART" id="SM00823">
    <property type="entry name" value="PKS_PP"/>
    <property type="match status" value="2"/>
</dbReference>
<dbReference type="CDD" id="cd19543">
    <property type="entry name" value="DCL_NRPS"/>
    <property type="match status" value="1"/>
</dbReference>
<dbReference type="CDD" id="cd05930">
    <property type="entry name" value="A_NRPS"/>
    <property type="match status" value="2"/>
</dbReference>
<dbReference type="InterPro" id="IPR001031">
    <property type="entry name" value="Thioesterase"/>
</dbReference>
<keyword evidence="7" id="KW-1185">Reference proteome</keyword>
<evidence type="ECO:0000313" key="6">
    <source>
        <dbReference type="EMBL" id="CAG9178860.1"/>
    </source>
</evidence>
<dbReference type="PROSITE" id="PS00012">
    <property type="entry name" value="PHOSPHOPANTETHEINE"/>
    <property type="match status" value="2"/>
</dbReference>
<dbReference type="PROSITE" id="PS00455">
    <property type="entry name" value="AMP_BINDING"/>
    <property type="match status" value="2"/>
</dbReference>
<dbReference type="Pfam" id="PF00668">
    <property type="entry name" value="Condensation"/>
    <property type="match status" value="2"/>
</dbReference>
<dbReference type="PANTHER" id="PTHR45527">
    <property type="entry name" value="NONRIBOSOMAL PEPTIDE SYNTHETASE"/>
    <property type="match status" value="1"/>
</dbReference>
<dbReference type="Gene3D" id="3.30.559.10">
    <property type="entry name" value="Chloramphenicol acetyltransferase-like domain"/>
    <property type="match status" value="2"/>
</dbReference>
<dbReference type="CDD" id="cd19531">
    <property type="entry name" value="LCL_NRPS-like"/>
    <property type="match status" value="1"/>
</dbReference>
<evidence type="ECO:0000313" key="7">
    <source>
        <dbReference type="Proteomes" id="UP000721236"/>
    </source>
</evidence>
<dbReference type="InterPro" id="IPR001242">
    <property type="entry name" value="Condensation_dom"/>
</dbReference>
<evidence type="ECO:0000256" key="4">
    <source>
        <dbReference type="SAM" id="MobiDB-lite"/>
    </source>
</evidence>
<feature type="region of interest" description="Disordered" evidence="4">
    <location>
        <begin position="1041"/>
        <end position="1062"/>
    </location>
</feature>
<keyword evidence="3" id="KW-0597">Phosphoprotein</keyword>
<dbReference type="InterPro" id="IPR006162">
    <property type="entry name" value="Ppantetheine_attach_site"/>
</dbReference>
<evidence type="ECO:0000256" key="2">
    <source>
        <dbReference type="ARBA" id="ARBA00022450"/>
    </source>
</evidence>
<comment type="caution">
    <text evidence="6">The sequence shown here is derived from an EMBL/GenBank/DDBJ whole genome shotgun (WGS) entry which is preliminary data.</text>
</comment>
<dbReference type="RefSeq" id="WP_415809094.1">
    <property type="nucleotide sequence ID" value="NZ_CBCSBV010000001.1"/>
</dbReference>
<dbReference type="Pfam" id="PF00501">
    <property type="entry name" value="AMP-binding"/>
    <property type="match status" value="2"/>
</dbReference>
<dbReference type="SUPFAM" id="SSF53474">
    <property type="entry name" value="alpha/beta-Hydrolases"/>
    <property type="match status" value="1"/>
</dbReference>
<feature type="domain" description="Carrier" evidence="5">
    <location>
        <begin position="2004"/>
        <end position="2081"/>
    </location>
</feature>
<dbReference type="Pfam" id="PF00975">
    <property type="entry name" value="Thioesterase"/>
    <property type="match status" value="1"/>
</dbReference>
<dbReference type="PANTHER" id="PTHR45527:SF1">
    <property type="entry name" value="FATTY ACID SYNTHASE"/>
    <property type="match status" value="1"/>
</dbReference>
<dbReference type="Pfam" id="PF13193">
    <property type="entry name" value="AMP-binding_C"/>
    <property type="match status" value="2"/>
</dbReference>
<dbReference type="SUPFAM" id="SSF47336">
    <property type="entry name" value="ACP-like"/>
    <property type="match status" value="2"/>
</dbReference>
<dbReference type="InterPro" id="IPR023213">
    <property type="entry name" value="CAT-like_dom_sf"/>
</dbReference>
<gene>
    <name evidence="6" type="primary">lgrD_2</name>
    <name evidence="6" type="ORF">LMG21510_03624</name>
</gene>
<dbReference type="Gene3D" id="3.30.300.30">
    <property type="match status" value="2"/>
</dbReference>